<reference evidence="1 2" key="1">
    <citation type="submission" date="2018-01" db="EMBL/GenBank/DDBJ databases">
        <title>Draft genome Sequence of streptomyces globosus LZH-48.</title>
        <authorList>
            <person name="Ran K."/>
            <person name="Li Z."/>
            <person name="Wei S."/>
            <person name="Dong R."/>
        </authorList>
    </citation>
    <scope>NUCLEOTIDE SEQUENCE [LARGE SCALE GENOMIC DNA]</scope>
    <source>
        <strain evidence="1 2">LZH-48</strain>
    </source>
</reference>
<dbReference type="AlphaFoldDB" id="A0A344TZ98"/>
<dbReference type="Pfam" id="PF10604">
    <property type="entry name" value="Polyketide_cyc2"/>
    <property type="match status" value="1"/>
</dbReference>
<dbReference type="Gene3D" id="3.30.530.20">
    <property type="match status" value="1"/>
</dbReference>
<dbReference type="OrthoDB" id="2898773at2"/>
<accession>A0A344TZ98</accession>
<dbReference type="RefSeq" id="WP_114055149.1">
    <property type="nucleotide sequence ID" value="NZ_CP030862.1"/>
</dbReference>
<dbReference type="Proteomes" id="UP000252004">
    <property type="component" value="Chromosome"/>
</dbReference>
<organism evidence="1 2">
    <name type="scientific">Streptomyces globosus</name>
    <dbReference type="NCBI Taxonomy" id="68209"/>
    <lineage>
        <taxon>Bacteria</taxon>
        <taxon>Bacillati</taxon>
        <taxon>Actinomycetota</taxon>
        <taxon>Actinomycetes</taxon>
        <taxon>Kitasatosporales</taxon>
        <taxon>Streptomycetaceae</taxon>
        <taxon>Streptomyces</taxon>
    </lineage>
</organism>
<name>A0A344TZ98_9ACTN</name>
<dbReference type="KEGG" id="sgz:C0216_11310"/>
<evidence type="ECO:0000313" key="2">
    <source>
        <dbReference type="Proteomes" id="UP000252004"/>
    </source>
</evidence>
<dbReference type="InterPro" id="IPR023393">
    <property type="entry name" value="START-like_dom_sf"/>
</dbReference>
<sequence>MKVDVRTETVIAVPCERVAAYAADPAHAPEWYVNISSVEWQTPPPMGVGSRMAFVARFLGRRLAYTYEISAYEPGRRLVMRTSQGPFPMETTYEWEPYGQTGDHTRMTLRNRGEPIGFAALGARLTAAAMRRAQSRDLARLKALLERQDRTDDSW</sequence>
<dbReference type="EMBL" id="CP030862">
    <property type="protein sequence ID" value="AXE23969.1"/>
    <property type="molecule type" value="Genomic_DNA"/>
</dbReference>
<keyword evidence="2" id="KW-1185">Reference proteome</keyword>
<dbReference type="SUPFAM" id="SSF55961">
    <property type="entry name" value="Bet v1-like"/>
    <property type="match status" value="1"/>
</dbReference>
<dbReference type="InterPro" id="IPR019587">
    <property type="entry name" value="Polyketide_cyclase/dehydratase"/>
</dbReference>
<evidence type="ECO:0000313" key="1">
    <source>
        <dbReference type="EMBL" id="AXE23969.1"/>
    </source>
</evidence>
<protein>
    <submittedName>
        <fullName evidence="1">ATPase</fullName>
    </submittedName>
</protein>
<proteinExistence type="predicted"/>
<gene>
    <name evidence="1" type="ORF">C0216_11310</name>
</gene>